<keyword evidence="13" id="KW-1185">Reference proteome</keyword>
<dbReference type="SUPFAM" id="SSF103657">
    <property type="entry name" value="BAR/IMD domain-like"/>
    <property type="match status" value="1"/>
</dbReference>
<evidence type="ECO:0000256" key="1">
    <source>
        <dbReference type="ARBA" id="ARBA00022443"/>
    </source>
</evidence>
<evidence type="ECO:0000256" key="6">
    <source>
        <dbReference type="PROSITE-ProRule" id="PRU00192"/>
    </source>
</evidence>
<gene>
    <name evidence="12" type="ORF">DIURU_000699</name>
</gene>
<dbReference type="FunFam" id="1.20.1270.60:FF:000060">
    <property type="entry name" value="Actin polymerization protein Bzz1"/>
    <property type="match status" value="1"/>
</dbReference>
<dbReference type="OMA" id="YADGWWE"/>
<dbReference type="PROSITE" id="PS51741">
    <property type="entry name" value="F_BAR"/>
    <property type="match status" value="1"/>
</dbReference>
<dbReference type="InterPro" id="IPR027267">
    <property type="entry name" value="AH/BAR_dom_sf"/>
</dbReference>
<dbReference type="PANTHER" id="PTHR15735">
    <property type="entry name" value="FCH AND DOUBLE SH3 DOMAINS PROTEIN"/>
    <property type="match status" value="1"/>
</dbReference>
<dbReference type="AlphaFoldDB" id="A0A642UWX0"/>
<dbReference type="InterPro" id="IPR035459">
    <property type="entry name" value="Bzz1_SH3_1"/>
</dbReference>
<dbReference type="GeneID" id="54779352"/>
<feature type="domain" description="F-BAR" evidence="11">
    <location>
        <begin position="3"/>
        <end position="269"/>
    </location>
</feature>
<feature type="region of interest" description="Disordered" evidence="9">
    <location>
        <begin position="528"/>
        <end position="562"/>
    </location>
</feature>
<dbReference type="PRINTS" id="PR00452">
    <property type="entry name" value="SH3DOMAIN"/>
</dbReference>
<dbReference type="Gene3D" id="1.20.1270.60">
    <property type="entry name" value="Arfaptin homology (AH) domain/BAR domain"/>
    <property type="match status" value="1"/>
</dbReference>
<proteinExistence type="inferred from homology"/>
<evidence type="ECO:0000256" key="4">
    <source>
        <dbReference type="ARBA" id="ARBA00061387"/>
    </source>
</evidence>
<evidence type="ECO:0000256" key="3">
    <source>
        <dbReference type="ARBA" id="ARBA00054085"/>
    </source>
</evidence>
<evidence type="ECO:0000256" key="7">
    <source>
        <dbReference type="PROSITE-ProRule" id="PRU01077"/>
    </source>
</evidence>
<evidence type="ECO:0000313" key="13">
    <source>
        <dbReference type="Proteomes" id="UP000449547"/>
    </source>
</evidence>
<dbReference type="InterPro" id="IPR001452">
    <property type="entry name" value="SH3_domain"/>
</dbReference>
<keyword evidence="1 6" id="KW-0728">SH3 domain</keyword>
<feature type="coiled-coil region" evidence="8">
    <location>
        <begin position="141"/>
        <end position="168"/>
    </location>
</feature>
<evidence type="ECO:0000259" key="11">
    <source>
        <dbReference type="PROSITE" id="PS51741"/>
    </source>
</evidence>
<dbReference type="CDD" id="cd11912">
    <property type="entry name" value="SH3_Bzz1_1"/>
    <property type="match status" value="1"/>
</dbReference>
<dbReference type="Pfam" id="PF00611">
    <property type="entry name" value="FCH"/>
    <property type="match status" value="1"/>
</dbReference>
<dbReference type="SMART" id="SM00055">
    <property type="entry name" value="FCH"/>
    <property type="match status" value="1"/>
</dbReference>
<keyword evidence="2 7" id="KW-0175">Coiled coil</keyword>
<evidence type="ECO:0000313" key="12">
    <source>
        <dbReference type="EMBL" id="KAA8907015.1"/>
    </source>
</evidence>
<feature type="compositionally biased region" description="Polar residues" evidence="9">
    <location>
        <begin position="425"/>
        <end position="439"/>
    </location>
</feature>
<dbReference type="RefSeq" id="XP_034014366.1">
    <property type="nucleotide sequence ID" value="XM_034158975.1"/>
</dbReference>
<dbReference type="InterPro" id="IPR031160">
    <property type="entry name" value="F_BAR_dom"/>
</dbReference>
<comment type="similarity">
    <text evidence="4">Belongs to the BZZ1 family.</text>
</comment>
<dbReference type="SUPFAM" id="SSF50044">
    <property type="entry name" value="SH3-domain"/>
    <property type="match status" value="2"/>
</dbReference>
<evidence type="ECO:0000259" key="10">
    <source>
        <dbReference type="PROSITE" id="PS50002"/>
    </source>
</evidence>
<comment type="caution">
    <text evidence="12">The sequence shown here is derived from an EMBL/GenBank/DDBJ whole genome shotgun (WGS) entry which is preliminary data.</text>
</comment>
<reference evidence="12 13" key="1">
    <citation type="submission" date="2019-07" db="EMBL/GenBank/DDBJ databases">
        <title>Genome assembly of two rare yeast pathogens: Diutina rugosa and Trichomonascus ciferrii.</title>
        <authorList>
            <person name="Mixao V."/>
            <person name="Saus E."/>
            <person name="Hansen A."/>
            <person name="Lass-Flor C."/>
            <person name="Gabaldon T."/>
        </authorList>
    </citation>
    <scope>NUCLEOTIDE SEQUENCE [LARGE SCALE GENOMIC DNA]</scope>
    <source>
        <strain evidence="12 13">CBS 613</strain>
    </source>
</reference>
<evidence type="ECO:0000256" key="5">
    <source>
        <dbReference type="ARBA" id="ARBA00074946"/>
    </source>
</evidence>
<feature type="region of interest" description="Disordered" evidence="9">
    <location>
        <begin position="419"/>
        <end position="439"/>
    </location>
</feature>
<sequence>MSLSIGNELKDAFKPTSNWVGNGVSWLGDAEEFYRERAALEKEYSTKLKDLTKRHFDKKAKASAPVSVGDNPQITPGSLESASMVVWNDLLNQTEQIAQEHLHLSGEFSTKIADNLSSLKTKTGNILRQVEAINQYLVDEKQKSEDNVAKAKKAYDNLCQQAEHARSKTERSASDRAQNKYHDKEVDMNIGKNDYIIKLAVSNRLKDKYYYQDVPEILDYLQELNECRVELVNKLLKNAGIIERNSLDRVKNHLHTIDNTIAQNQAGLDTQMFIKHNQASWSEPADNVFVPCSFWHDDEMLVINDGGELHDLKRRLFHDLNSYSVLEQDTLDAKQQLEELTASRKSDLGEKITLKFDAPLAQSLQVLLKFMKADANRVKNEVEIEIIQNYCGDKDMSYHEEAPQKKKLFGLIKINQDSHHHNESDSASMMSTPSRTPTFSKSGAFSLRRKMTGASIASGGTTGGGGSGGGSGGRALYAYTANDSDEISIDAGQTFNLVAADDGSGWTKVEINGAVGLVPTSYLELSSTDHVTSAGPPPPAAAPAAAAPQEQKRKGPQVAPKRGAKRVQYLEALYDYTADGDDEISIRAGDKIILVQDDTDGSGWTEGELNGECGMFPTAYVRKI</sequence>
<dbReference type="SMART" id="SM00326">
    <property type="entry name" value="SH3"/>
    <property type="match status" value="2"/>
</dbReference>
<dbReference type="EMBL" id="SWFT01000027">
    <property type="protein sequence ID" value="KAA8907015.1"/>
    <property type="molecule type" value="Genomic_DNA"/>
</dbReference>
<dbReference type="GO" id="GO:0030833">
    <property type="term" value="P:regulation of actin filament polymerization"/>
    <property type="evidence" value="ECO:0007669"/>
    <property type="project" value="TreeGrafter"/>
</dbReference>
<feature type="coiled-coil region" evidence="8">
    <location>
        <begin position="323"/>
        <end position="381"/>
    </location>
</feature>
<evidence type="ECO:0000256" key="2">
    <source>
        <dbReference type="ARBA" id="ARBA00023054"/>
    </source>
</evidence>
<organism evidence="12 13">
    <name type="scientific">Diutina rugosa</name>
    <name type="common">Yeast</name>
    <name type="synonym">Candida rugosa</name>
    <dbReference type="NCBI Taxonomy" id="5481"/>
    <lineage>
        <taxon>Eukaryota</taxon>
        <taxon>Fungi</taxon>
        <taxon>Dikarya</taxon>
        <taxon>Ascomycota</taxon>
        <taxon>Saccharomycotina</taxon>
        <taxon>Pichiomycetes</taxon>
        <taxon>Debaryomycetaceae</taxon>
        <taxon>Diutina</taxon>
    </lineage>
</organism>
<dbReference type="VEuPathDB" id="FungiDB:DIURU_000699"/>
<name>A0A642UWX0_DIURU</name>
<dbReference type="CDD" id="cd11778">
    <property type="entry name" value="SH3_Bzz1_2"/>
    <property type="match status" value="1"/>
</dbReference>
<dbReference type="Proteomes" id="UP000449547">
    <property type="component" value="Unassembled WGS sequence"/>
</dbReference>
<dbReference type="InterPro" id="IPR001060">
    <property type="entry name" value="FCH_dom"/>
</dbReference>
<protein>
    <recommendedName>
        <fullName evidence="5">Protein BZZ1</fullName>
    </recommendedName>
</protein>
<accession>A0A642UWX0</accession>
<feature type="domain" description="SH3" evidence="10">
    <location>
        <begin position="468"/>
        <end position="528"/>
    </location>
</feature>
<evidence type="ECO:0000256" key="8">
    <source>
        <dbReference type="SAM" id="Coils"/>
    </source>
</evidence>
<dbReference type="Gene3D" id="2.30.30.40">
    <property type="entry name" value="SH3 Domains"/>
    <property type="match status" value="2"/>
</dbReference>
<dbReference type="InterPro" id="IPR036028">
    <property type="entry name" value="SH3-like_dom_sf"/>
</dbReference>
<dbReference type="OrthoDB" id="8783038at2759"/>
<dbReference type="PANTHER" id="PTHR15735:SF21">
    <property type="entry name" value="PROTEIN NERVOUS WRECK"/>
    <property type="match status" value="1"/>
</dbReference>
<dbReference type="PROSITE" id="PS50002">
    <property type="entry name" value="SH3"/>
    <property type="match status" value="2"/>
</dbReference>
<evidence type="ECO:0000256" key="9">
    <source>
        <dbReference type="SAM" id="MobiDB-lite"/>
    </source>
</evidence>
<dbReference type="Pfam" id="PF00018">
    <property type="entry name" value="SH3_1"/>
    <property type="match status" value="2"/>
</dbReference>
<comment type="function">
    <text evidence="3">Plays a role in endocytosis and trafficking to the vacuole. Functions with type I myosins to restore polarity of the actin cytoskeleton after NaCl stress.</text>
</comment>
<dbReference type="GO" id="GO:0045010">
    <property type="term" value="P:actin nucleation"/>
    <property type="evidence" value="ECO:0007669"/>
    <property type="project" value="UniProtKB-ARBA"/>
</dbReference>
<dbReference type="GO" id="GO:0030864">
    <property type="term" value="C:cortical actin cytoskeleton"/>
    <property type="evidence" value="ECO:0007669"/>
    <property type="project" value="UniProtKB-ARBA"/>
</dbReference>
<feature type="domain" description="SH3" evidence="10">
    <location>
        <begin position="565"/>
        <end position="624"/>
    </location>
</feature>